<proteinExistence type="predicted"/>
<comment type="caution">
    <text evidence="1">The sequence shown here is derived from an EMBL/GenBank/DDBJ whole genome shotgun (WGS) entry which is preliminary data.</text>
</comment>
<dbReference type="EMBL" id="AAWS01000078">
    <property type="protein sequence ID" value="EAY24201.1"/>
    <property type="molecule type" value="Genomic_DNA"/>
</dbReference>
<protein>
    <submittedName>
        <fullName evidence="1">Uncharacterized protein</fullName>
    </submittedName>
</protein>
<dbReference type="Proteomes" id="UP000004095">
    <property type="component" value="Unassembled WGS sequence"/>
</dbReference>
<accession>A1ZZK6</accession>
<evidence type="ECO:0000313" key="2">
    <source>
        <dbReference type="Proteomes" id="UP000004095"/>
    </source>
</evidence>
<name>A1ZZK6_MICM2</name>
<organism evidence="1 2">
    <name type="scientific">Microscilla marina ATCC 23134</name>
    <dbReference type="NCBI Taxonomy" id="313606"/>
    <lineage>
        <taxon>Bacteria</taxon>
        <taxon>Pseudomonadati</taxon>
        <taxon>Bacteroidota</taxon>
        <taxon>Cytophagia</taxon>
        <taxon>Cytophagales</taxon>
        <taxon>Microscillaceae</taxon>
        <taxon>Microscilla</taxon>
    </lineage>
</organism>
<dbReference type="AlphaFoldDB" id="A1ZZK6"/>
<reference evidence="1 2" key="1">
    <citation type="submission" date="2007-01" db="EMBL/GenBank/DDBJ databases">
        <authorList>
            <person name="Haygood M."/>
            <person name="Podell S."/>
            <person name="Anderson C."/>
            <person name="Hopkinson B."/>
            <person name="Roe K."/>
            <person name="Barbeau K."/>
            <person name="Gaasterland T."/>
            <person name="Ferriera S."/>
            <person name="Johnson J."/>
            <person name="Kravitz S."/>
            <person name="Beeson K."/>
            <person name="Sutton G."/>
            <person name="Rogers Y.-H."/>
            <person name="Friedman R."/>
            <person name="Frazier M."/>
            <person name="Venter J.C."/>
        </authorList>
    </citation>
    <scope>NUCLEOTIDE SEQUENCE [LARGE SCALE GENOMIC DNA]</scope>
    <source>
        <strain evidence="1 2">ATCC 23134</strain>
    </source>
</reference>
<keyword evidence="2" id="KW-1185">Reference proteome</keyword>
<evidence type="ECO:0000313" key="1">
    <source>
        <dbReference type="EMBL" id="EAY24201.1"/>
    </source>
</evidence>
<sequence>MLSAASQRLLYKFPRFYSTYFLFFANMINLADSLELVVTKA</sequence>
<gene>
    <name evidence="1" type="ORF">M23134_01789</name>
</gene>